<sequence>MGIVRKNFLIVTSMIIATVLVLLAVIYYAMPIYYNQAKQVEIKNDYQAIVKQLDGKSTEKLLSQIATYDKTNPNLLLTLMDDSGKILYPDASDKEAADRRKTYLEKGQFDQIGSWSELIASSEGDAYIVQAEYGFQSLSGISQILLTFYPFILVFIVLLASLVAYVYSRLSNKRIQTISETTRQMRALEEGLACQISGQDEIANLAQNINQLYNHLLQSIAELKQENQRTVERERQQADFLRITSHELKTPIASSLALVEGMLYNVGDFKDHDTYLRKCRDILQEQSVLVQSVLDATNLDIGVKSHQETIDVKSLIEQNLDSYYILAETHSYQFSSTLTSYRVTANPAYLLKAIKNLLDNAFRYTRAGGVIHLSLSEGRLILENQAEQLLTDEELKHIFQPFYRPDFSRDRKDGGTGMGLYMVQQILDQHGFSYHFKRSGDKMRFILFLDRASIQD</sequence>
<reference evidence="18 19" key="1">
    <citation type="submission" date="2018-06" db="EMBL/GenBank/DDBJ databases">
        <authorList>
            <consortium name="Pathogen Informatics"/>
            <person name="Doyle S."/>
        </authorList>
    </citation>
    <scope>NUCLEOTIDE SEQUENCE [LARGE SCALE GENOMIC DNA]</scope>
    <source>
        <strain evidence="18 19">NCTC12278</strain>
    </source>
</reference>
<dbReference type="Gene3D" id="3.30.565.10">
    <property type="entry name" value="Histidine kinase-like ATPase, C-terminal domain"/>
    <property type="match status" value="1"/>
</dbReference>
<feature type="domain" description="Histidine kinase" evidence="16">
    <location>
        <begin position="243"/>
        <end position="453"/>
    </location>
</feature>
<dbReference type="GO" id="GO:0005886">
    <property type="term" value="C:plasma membrane"/>
    <property type="evidence" value="ECO:0007669"/>
    <property type="project" value="UniProtKB-SubCell"/>
</dbReference>
<keyword evidence="12" id="KW-0902">Two-component regulatory system</keyword>
<keyword evidence="9" id="KW-0418">Kinase</keyword>
<keyword evidence="8" id="KW-0547">Nucleotide-binding</keyword>
<evidence type="ECO:0000256" key="3">
    <source>
        <dbReference type="ARBA" id="ARBA00012438"/>
    </source>
</evidence>
<dbReference type="SUPFAM" id="SSF47384">
    <property type="entry name" value="Homodimeric domain of signal transducing histidine kinase"/>
    <property type="match status" value="1"/>
</dbReference>
<evidence type="ECO:0000256" key="6">
    <source>
        <dbReference type="ARBA" id="ARBA00022679"/>
    </source>
</evidence>
<keyword evidence="7 15" id="KW-0812">Transmembrane</keyword>
<dbReference type="PROSITE" id="PS50109">
    <property type="entry name" value="HIS_KIN"/>
    <property type="match status" value="1"/>
</dbReference>
<evidence type="ECO:0000256" key="12">
    <source>
        <dbReference type="ARBA" id="ARBA00023012"/>
    </source>
</evidence>
<evidence type="ECO:0000256" key="8">
    <source>
        <dbReference type="ARBA" id="ARBA00022741"/>
    </source>
</evidence>
<evidence type="ECO:0000256" key="5">
    <source>
        <dbReference type="ARBA" id="ARBA00022553"/>
    </source>
</evidence>
<dbReference type="OrthoDB" id="9762826at2"/>
<feature type="transmembrane region" description="Helical" evidence="15">
    <location>
        <begin position="148"/>
        <end position="167"/>
    </location>
</feature>
<evidence type="ECO:0000256" key="9">
    <source>
        <dbReference type="ARBA" id="ARBA00022777"/>
    </source>
</evidence>
<keyword evidence="5" id="KW-0597">Phosphoprotein</keyword>
<keyword evidence="19" id="KW-1185">Reference proteome</keyword>
<evidence type="ECO:0000256" key="14">
    <source>
        <dbReference type="SAM" id="Coils"/>
    </source>
</evidence>
<evidence type="ECO:0000256" key="15">
    <source>
        <dbReference type="SAM" id="Phobius"/>
    </source>
</evidence>
<feature type="transmembrane region" description="Helical" evidence="15">
    <location>
        <begin position="7"/>
        <end position="30"/>
    </location>
</feature>
<dbReference type="PROSITE" id="PS50885">
    <property type="entry name" value="HAMP"/>
    <property type="match status" value="1"/>
</dbReference>
<dbReference type="PANTHER" id="PTHR45528">
    <property type="entry name" value="SENSOR HISTIDINE KINASE CPXA"/>
    <property type="match status" value="1"/>
</dbReference>
<dbReference type="CDD" id="cd00082">
    <property type="entry name" value="HisKA"/>
    <property type="match status" value="1"/>
</dbReference>
<dbReference type="SUPFAM" id="SSF55874">
    <property type="entry name" value="ATPase domain of HSP90 chaperone/DNA topoisomerase II/histidine kinase"/>
    <property type="match status" value="1"/>
</dbReference>
<evidence type="ECO:0000256" key="4">
    <source>
        <dbReference type="ARBA" id="ARBA00022475"/>
    </source>
</evidence>
<dbReference type="Gene3D" id="1.10.287.130">
    <property type="match status" value="1"/>
</dbReference>
<name>A0A2X3Y2L3_9STRE</name>
<dbReference type="SMART" id="SM00388">
    <property type="entry name" value="HisKA"/>
    <property type="match status" value="1"/>
</dbReference>
<dbReference type="PANTHER" id="PTHR45528:SF1">
    <property type="entry name" value="SENSOR HISTIDINE KINASE CPXA"/>
    <property type="match status" value="1"/>
</dbReference>
<evidence type="ECO:0000256" key="10">
    <source>
        <dbReference type="ARBA" id="ARBA00022840"/>
    </source>
</evidence>
<keyword evidence="6 18" id="KW-0808">Transferase</keyword>
<evidence type="ECO:0000313" key="19">
    <source>
        <dbReference type="Proteomes" id="UP000249495"/>
    </source>
</evidence>
<dbReference type="RefSeq" id="WP_018030667.1">
    <property type="nucleotide sequence ID" value="NZ_LS483343.1"/>
</dbReference>
<protein>
    <recommendedName>
        <fullName evidence="3">histidine kinase</fullName>
        <ecNumber evidence="3">2.7.13.3</ecNumber>
    </recommendedName>
</protein>
<evidence type="ECO:0000256" key="11">
    <source>
        <dbReference type="ARBA" id="ARBA00022989"/>
    </source>
</evidence>
<keyword evidence="10" id="KW-0067">ATP-binding</keyword>
<feature type="coiled-coil region" evidence="14">
    <location>
        <begin position="206"/>
        <end position="233"/>
    </location>
</feature>
<dbReference type="InterPro" id="IPR050398">
    <property type="entry name" value="HssS/ArlS-like"/>
</dbReference>
<evidence type="ECO:0000313" key="18">
    <source>
        <dbReference type="EMBL" id="SQF41062.1"/>
    </source>
</evidence>
<dbReference type="GO" id="GO:0000155">
    <property type="term" value="F:phosphorelay sensor kinase activity"/>
    <property type="evidence" value="ECO:0007669"/>
    <property type="project" value="InterPro"/>
</dbReference>
<evidence type="ECO:0000256" key="7">
    <source>
        <dbReference type="ARBA" id="ARBA00022692"/>
    </source>
</evidence>
<dbReference type="InterPro" id="IPR003661">
    <property type="entry name" value="HisK_dim/P_dom"/>
</dbReference>
<evidence type="ECO:0000259" key="16">
    <source>
        <dbReference type="PROSITE" id="PS50109"/>
    </source>
</evidence>
<evidence type="ECO:0000256" key="13">
    <source>
        <dbReference type="ARBA" id="ARBA00023136"/>
    </source>
</evidence>
<evidence type="ECO:0000256" key="1">
    <source>
        <dbReference type="ARBA" id="ARBA00000085"/>
    </source>
</evidence>
<organism evidence="18 19">
    <name type="scientific">Streptococcus ferus</name>
    <dbReference type="NCBI Taxonomy" id="1345"/>
    <lineage>
        <taxon>Bacteria</taxon>
        <taxon>Bacillati</taxon>
        <taxon>Bacillota</taxon>
        <taxon>Bacilli</taxon>
        <taxon>Lactobacillales</taxon>
        <taxon>Streptococcaceae</taxon>
        <taxon>Streptococcus</taxon>
    </lineage>
</organism>
<dbReference type="InterPro" id="IPR003660">
    <property type="entry name" value="HAMP_dom"/>
</dbReference>
<dbReference type="Pfam" id="PF02518">
    <property type="entry name" value="HATPase_c"/>
    <property type="match status" value="1"/>
</dbReference>
<evidence type="ECO:0000256" key="2">
    <source>
        <dbReference type="ARBA" id="ARBA00004651"/>
    </source>
</evidence>
<dbReference type="GO" id="GO:0005524">
    <property type="term" value="F:ATP binding"/>
    <property type="evidence" value="ECO:0007669"/>
    <property type="project" value="UniProtKB-KW"/>
</dbReference>
<keyword evidence="11 15" id="KW-1133">Transmembrane helix</keyword>
<dbReference type="CDD" id="cd00075">
    <property type="entry name" value="HATPase"/>
    <property type="match status" value="1"/>
</dbReference>
<dbReference type="STRING" id="1123303.GCA_000372425_01345"/>
<keyword evidence="14" id="KW-0175">Coiled coil</keyword>
<evidence type="ECO:0000259" key="17">
    <source>
        <dbReference type="PROSITE" id="PS50885"/>
    </source>
</evidence>
<dbReference type="EC" id="2.7.13.3" evidence="3"/>
<dbReference type="AlphaFoldDB" id="A0A2X3Y2L3"/>
<comment type="subcellular location">
    <subcellularLocation>
        <location evidence="2">Cell membrane</location>
        <topology evidence="2">Multi-pass membrane protein</topology>
    </subcellularLocation>
</comment>
<dbReference type="EMBL" id="LS483343">
    <property type="protein sequence ID" value="SQF41062.1"/>
    <property type="molecule type" value="Genomic_DNA"/>
</dbReference>
<dbReference type="Proteomes" id="UP000249495">
    <property type="component" value="Chromosome 1"/>
</dbReference>
<keyword evidence="4" id="KW-1003">Cell membrane</keyword>
<dbReference type="InterPro" id="IPR036890">
    <property type="entry name" value="HATPase_C_sf"/>
</dbReference>
<dbReference type="InterPro" id="IPR003594">
    <property type="entry name" value="HATPase_dom"/>
</dbReference>
<dbReference type="Gene3D" id="6.10.340.10">
    <property type="match status" value="1"/>
</dbReference>
<keyword evidence="13 15" id="KW-0472">Membrane</keyword>
<dbReference type="SMART" id="SM00387">
    <property type="entry name" value="HATPase_c"/>
    <property type="match status" value="1"/>
</dbReference>
<feature type="domain" description="HAMP" evidence="17">
    <location>
        <begin position="169"/>
        <end position="221"/>
    </location>
</feature>
<gene>
    <name evidence="18" type="primary">arlS_2</name>
    <name evidence="18" type="ORF">NCTC12278_01658</name>
</gene>
<dbReference type="InterPro" id="IPR036097">
    <property type="entry name" value="HisK_dim/P_sf"/>
</dbReference>
<dbReference type="KEGG" id="sfer:NCTC12278_01658"/>
<accession>A0A2X3Y2L3</accession>
<comment type="catalytic activity">
    <reaction evidence="1">
        <text>ATP + protein L-histidine = ADP + protein N-phospho-L-histidine.</text>
        <dbReference type="EC" id="2.7.13.3"/>
    </reaction>
</comment>
<proteinExistence type="predicted"/>
<dbReference type="InterPro" id="IPR005467">
    <property type="entry name" value="His_kinase_dom"/>
</dbReference>